<dbReference type="PROSITE" id="PS00198">
    <property type="entry name" value="4FE4S_FER_1"/>
    <property type="match status" value="1"/>
</dbReference>
<comment type="catalytic activity">
    <reaction evidence="9">
        <text>epoxyqueuosine(34) in tRNA + AH2 = queuosine(34) in tRNA + A + H2O</text>
        <dbReference type="Rhea" id="RHEA:32159"/>
        <dbReference type="Rhea" id="RHEA-COMP:18571"/>
        <dbReference type="Rhea" id="RHEA-COMP:18582"/>
        <dbReference type="ChEBI" id="CHEBI:13193"/>
        <dbReference type="ChEBI" id="CHEBI:15377"/>
        <dbReference type="ChEBI" id="CHEBI:17499"/>
        <dbReference type="ChEBI" id="CHEBI:194431"/>
        <dbReference type="ChEBI" id="CHEBI:194443"/>
        <dbReference type="EC" id="1.17.99.6"/>
    </reaction>
</comment>
<comment type="subunit">
    <text evidence="9">Monomer.</text>
</comment>
<feature type="binding site" evidence="9">
    <location>
        <position position="168"/>
    </location>
    <ligand>
        <name>cob(II)alamin</name>
        <dbReference type="ChEBI" id="CHEBI:16304"/>
    </ligand>
</feature>
<dbReference type="InterPro" id="IPR013542">
    <property type="entry name" value="QueG_DUF1730"/>
</dbReference>
<dbReference type="EMBL" id="JBHPON010000002">
    <property type="protein sequence ID" value="MFC6036084.1"/>
    <property type="molecule type" value="Genomic_DNA"/>
</dbReference>
<dbReference type="SUPFAM" id="SSF46548">
    <property type="entry name" value="alpha-helical ferredoxin"/>
    <property type="match status" value="1"/>
</dbReference>
<feature type="binding site" evidence="9">
    <location>
        <position position="240"/>
    </location>
    <ligand>
        <name>[4Fe-4S] cluster</name>
        <dbReference type="ChEBI" id="CHEBI:49883"/>
        <label>2</label>
    </ligand>
</feature>
<dbReference type="SUPFAM" id="SSF48371">
    <property type="entry name" value="ARM repeat"/>
    <property type="match status" value="1"/>
</dbReference>
<feature type="binding site" evidence="9">
    <location>
        <position position="157"/>
    </location>
    <ligand>
        <name>cob(II)alamin</name>
        <dbReference type="ChEBI" id="CHEBI:16304"/>
    </ligand>
</feature>
<dbReference type="EC" id="1.17.99.6" evidence="9"/>
<dbReference type="NCBIfam" id="TIGR00276">
    <property type="entry name" value="tRNA epoxyqueuosine(34) reductase QueG"/>
    <property type="match status" value="1"/>
</dbReference>
<keyword evidence="7 9" id="KW-0408">Iron</keyword>
<dbReference type="HAMAP" id="MF_00916">
    <property type="entry name" value="QueG"/>
    <property type="match status" value="1"/>
</dbReference>
<proteinExistence type="inferred from homology"/>
<evidence type="ECO:0000256" key="8">
    <source>
        <dbReference type="ARBA" id="ARBA00023014"/>
    </source>
</evidence>
<dbReference type="PANTHER" id="PTHR30002:SF4">
    <property type="entry name" value="EPOXYQUEUOSINE REDUCTASE"/>
    <property type="match status" value="1"/>
</dbReference>
<reference evidence="11 12" key="1">
    <citation type="submission" date="2024-09" db="EMBL/GenBank/DDBJ databases">
        <authorList>
            <person name="Zhang Z.-H."/>
        </authorList>
    </citation>
    <scope>NUCLEOTIDE SEQUENCE [LARGE SCALE GENOMIC DNA]</scope>
    <source>
        <strain evidence="11 12">HHTR114</strain>
    </source>
</reference>
<comment type="subcellular location">
    <subcellularLocation>
        <location evidence="9">Cytoplasm</location>
    </subcellularLocation>
</comment>
<evidence type="ECO:0000313" key="12">
    <source>
        <dbReference type="Proteomes" id="UP001596116"/>
    </source>
</evidence>
<evidence type="ECO:0000313" key="11">
    <source>
        <dbReference type="EMBL" id="MFC6036084.1"/>
    </source>
</evidence>
<dbReference type="GO" id="GO:0052693">
    <property type="term" value="F:epoxyqueuosine reductase activity"/>
    <property type="evidence" value="ECO:0007669"/>
    <property type="project" value="UniProtKB-EC"/>
</dbReference>
<feature type="active site" description="Proton donor" evidence="9">
    <location>
        <position position="133"/>
    </location>
</feature>
<evidence type="ECO:0000259" key="10">
    <source>
        <dbReference type="PROSITE" id="PS51379"/>
    </source>
</evidence>
<organism evidence="11 12">
    <name type="scientific">Hyphococcus aureus</name>
    <dbReference type="NCBI Taxonomy" id="2666033"/>
    <lineage>
        <taxon>Bacteria</taxon>
        <taxon>Pseudomonadati</taxon>
        <taxon>Pseudomonadota</taxon>
        <taxon>Alphaproteobacteria</taxon>
        <taxon>Parvularculales</taxon>
        <taxon>Parvularculaceae</taxon>
        <taxon>Hyphococcus</taxon>
    </lineage>
</organism>
<dbReference type="InterPro" id="IPR016024">
    <property type="entry name" value="ARM-type_fold"/>
</dbReference>
<keyword evidence="9" id="KW-0846">Cobalamin</keyword>
<keyword evidence="4 9" id="KW-0479">Metal-binding</keyword>
<feature type="binding site" evidence="9">
    <location>
        <position position="190"/>
    </location>
    <ligand>
        <name>[4Fe-4S] cluster</name>
        <dbReference type="ChEBI" id="CHEBI:49883"/>
        <label>1</label>
    </ligand>
</feature>
<feature type="binding site" evidence="9">
    <location>
        <position position="243"/>
    </location>
    <ligand>
        <name>[4Fe-4S] cluster</name>
        <dbReference type="ChEBI" id="CHEBI:49883"/>
        <label>2</label>
    </ligand>
</feature>
<keyword evidence="8 9" id="KW-0411">Iron-sulfur</keyword>
<dbReference type="Proteomes" id="UP001596116">
    <property type="component" value="Unassembled WGS sequence"/>
</dbReference>
<feature type="binding site" evidence="9">
    <location>
        <position position="133"/>
    </location>
    <ligand>
        <name>cob(II)alamin</name>
        <dbReference type="ChEBI" id="CHEBI:16304"/>
    </ligand>
</feature>
<evidence type="ECO:0000256" key="3">
    <source>
        <dbReference type="ARBA" id="ARBA00022694"/>
    </source>
</evidence>
<keyword evidence="12" id="KW-1185">Reference proteome</keyword>
<evidence type="ECO:0000256" key="2">
    <source>
        <dbReference type="ARBA" id="ARBA00022490"/>
    </source>
</evidence>
<evidence type="ECO:0000256" key="6">
    <source>
        <dbReference type="ARBA" id="ARBA00023002"/>
    </source>
</evidence>
<gene>
    <name evidence="9 11" type="primary">queG</name>
    <name evidence="11" type="ORF">ACFMB1_11045</name>
</gene>
<comment type="cofactor">
    <cofactor evidence="9">
        <name>cob(II)alamin</name>
        <dbReference type="ChEBI" id="CHEBI:16304"/>
    </cofactor>
</comment>
<keyword evidence="9" id="KW-0170">Cobalt</keyword>
<dbReference type="InterPro" id="IPR011989">
    <property type="entry name" value="ARM-like"/>
</dbReference>
<feature type="binding site" evidence="9">
    <location>
        <position position="197"/>
    </location>
    <ligand>
        <name>[4Fe-4S] cluster</name>
        <dbReference type="ChEBI" id="CHEBI:49883"/>
        <label>2</label>
    </ligand>
</feature>
<sequence length="370" mass="40876">MSDALTSRITAKAKEAGFDAAGFAPAHLPDSVRERLMRFLDLGRHGAMGWMEARADQRAHPQSLWPDAKSVIMLGMNYGPDKDPLEALKEKSNGVISIYAQNRDYHDVVKKRLKRVARDIAEETGAEVKVFVDTAPVMEKPLAARAGIGWQGKHTNLVSRDFGSWLFLGAIFTTLDLAPDKPDSDHCGSCSNCLDICPTKAFPAPYQLDAQRCISYLTIEHPGPIPREFRKAMGNRIYGCDDCLAVCPWNKFAGRAREIAFHARDDLTAPSLRDLARLDDPAFRQLFSGSPVKRTGRDRFVRNVLIAIGNSGDESLAQAATDLLGDESALVRGAAVWALSQLAPQRFEALRGDYLPQEPDETVRAEWRAV</sequence>
<feature type="binding site" evidence="9">
    <location>
        <position position="213"/>
    </location>
    <ligand>
        <name>[4Fe-4S] cluster</name>
        <dbReference type="ChEBI" id="CHEBI:49883"/>
        <label>2</label>
    </ligand>
</feature>
<keyword evidence="2 9" id="KW-0963">Cytoplasm</keyword>
<accession>A0ABW1KVU6</accession>
<comment type="similarity">
    <text evidence="9">Belongs to the QueG family.</text>
</comment>
<dbReference type="PANTHER" id="PTHR30002">
    <property type="entry name" value="EPOXYQUEUOSINE REDUCTASE"/>
    <property type="match status" value="1"/>
</dbReference>
<feature type="binding site" evidence="9">
    <location>
        <position position="58"/>
    </location>
    <ligand>
        <name>cob(II)alamin</name>
        <dbReference type="ChEBI" id="CHEBI:16304"/>
    </ligand>
</feature>
<dbReference type="Pfam" id="PF13484">
    <property type="entry name" value="Fer4_16"/>
    <property type="match status" value="1"/>
</dbReference>
<protein>
    <recommendedName>
        <fullName evidence="9">Epoxyqueuosine reductase</fullName>
        <ecNumber evidence="9">1.17.99.6</ecNumber>
    </recommendedName>
    <alternativeName>
        <fullName evidence="9">Queuosine biosynthesis protein QueG</fullName>
    </alternativeName>
</protein>
<feature type="binding site" evidence="9">
    <location>
        <position position="193"/>
    </location>
    <ligand>
        <name>[4Fe-4S] cluster</name>
        <dbReference type="ChEBI" id="CHEBI:49883"/>
        <label>1</label>
    </ligand>
</feature>
<feature type="binding site" evidence="9">
    <location>
        <position position="187"/>
    </location>
    <ligand>
        <name>[4Fe-4S] cluster</name>
        <dbReference type="ChEBI" id="CHEBI:49883"/>
        <label>1</label>
    </ligand>
</feature>
<name>A0ABW1KVU6_9PROT</name>
<comment type="function">
    <text evidence="9">Catalyzes the conversion of epoxyqueuosine (oQ) to queuosine (Q), which is a hypermodified base found in the wobble positions of tRNA(Asp), tRNA(Asn), tRNA(His) and tRNA(Tyr).</text>
</comment>
<keyword evidence="3 9" id="KW-0819">tRNA processing</keyword>
<dbReference type="RefSeq" id="WP_379882688.1">
    <property type="nucleotide sequence ID" value="NZ_JBHPON010000002.1"/>
</dbReference>
<comment type="caution">
    <text evidence="11">The sequence shown here is derived from an EMBL/GenBank/DDBJ whole genome shotgun (WGS) entry which is preliminary data.</text>
</comment>
<evidence type="ECO:0000256" key="1">
    <source>
        <dbReference type="ARBA" id="ARBA00022485"/>
    </source>
</evidence>
<dbReference type="Pfam" id="PF08331">
    <property type="entry name" value="QueG_DUF1730"/>
    <property type="match status" value="1"/>
</dbReference>
<evidence type="ECO:0000256" key="4">
    <source>
        <dbReference type="ARBA" id="ARBA00022723"/>
    </source>
</evidence>
<dbReference type="InterPro" id="IPR004453">
    <property type="entry name" value="QueG"/>
</dbReference>
<keyword evidence="6 9" id="KW-0560">Oxidoreductase</keyword>
<comment type="caution">
    <text evidence="9">Lacks conserved residue(s) required for the propagation of feature annotation.</text>
</comment>
<feature type="binding site" evidence="9">
    <location>
        <position position="247"/>
    </location>
    <ligand>
        <name>[4Fe-4S] cluster</name>
        <dbReference type="ChEBI" id="CHEBI:49883"/>
        <label>1</label>
    </ligand>
</feature>
<feature type="binding site" evidence="9">
    <location>
        <begin position="240"/>
        <end position="241"/>
    </location>
    <ligand>
        <name>cob(II)alamin</name>
        <dbReference type="ChEBI" id="CHEBI:16304"/>
    </ligand>
</feature>
<keyword evidence="1 9" id="KW-0004">4Fe-4S</keyword>
<dbReference type="PROSITE" id="PS51379">
    <property type="entry name" value="4FE4S_FER_2"/>
    <property type="match status" value="1"/>
</dbReference>
<dbReference type="Gene3D" id="1.25.10.10">
    <property type="entry name" value="Leucine-rich Repeat Variant"/>
    <property type="match status" value="1"/>
</dbReference>
<keyword evidence="5 9" id="KW-0671">Queuosine biosynthesis</keyword>
<feature type="domain" description="4Fe-4S ferredoxin-type" evidence="10">
    <location>
        <begin position="178"/>
        <end position="207"/>
    </location>
</feature>
<comment type="pathway">
    <text evidence="9">tRNA modification; tRNA-queuosine biosynthesis.</text>
</comment>
<evidence type="ECO:0000256" key="9">
    <source>
        <dbReference type="HAMAP-Rule" id="MF_00916"/>
    </source>
</evidence>
<dbReference type="Gene3D" id="3.30.70.20">
    <property type="match status" value="1"/>
</dbReference>
<evidence type="ECO:0000256" key="5">
    <source>
        <dbReference type="ARBA" id="ARBA00022785"/>
    </source>
</evidence>
<evidence type="ECO:0000256" key="7">
    <source>
        <dbReference type="ARBA" id="ARBA00023004"/>
    </source>
</evidence>
<dbReference type="InterPro" id="IPR017900">
    <property type="entry name" value="4Fe4S_Fe_S_CS"/>
</dbReference>
<feature type="binding site" evidence="9">
    <location>
        <position position="215"/>
    </location>
    <ligand>
        <name>cob(II)alamin</name>
        <dbReference type="ChEBI" id="CHEBI:16304"/>
    </ligand>
</feature>
<comment type="cofactor">
    <cofactor evidence="9">
        <name>[4Fe-4S] cluster</name>
        <dbReference type="ChEBI" id="CHEBI:49883"/>
    </cofactor>
    <text evidence="9">Binds 2 [4Fe-4S] clusters per monomer.</text>
</comment>
<dbReference type="InterPro" id="IPR017896">
    <property type="entry name" value="4Fe4S_Fe-S-bd"/>
</dbReference>